<accession>A0A849VDJ7</accession>
<evidence type="ECO:0000256" key="1">
    <source>
        <dbReference type="SAM" id="SignalP"/>
    </source>
</evidence>
<keyword evidence="3" id="KW-0378">Hydrolase</keyword>
<proteinExistence type="predicted"/>
<name>A0A849VDJ7_9GAMM</name>
<dbReference type="Pfam" id="PF00326">
    <property type="entry name" value="Peptidase_S9"/>
    <property type="match status" value="1"/>
</dbReference>
<dbReference type="PANTHER" id="PTHR43265">
    <property type="entry name" value="ESTERASE ESTD"/>
    <property type="match status" value="1"/>
</dbReference>
<comment type="caution">
    <text evidence="3">The sequence shown here is derived from an EMBL/GenBank/DDBJ whole genome shotgun (WGS) entry which is preliminary data.</text>
</comment>
<feature type="domain" description="Peptidase S9 prolyl oligopeptidase catalytic" evidence="2">
    <location>
        <begin position="138"/>
        <end position="308"/>
    </location>
</feature>
<feature type="chain" id="PRO_5032754879" evidence="1">
    <location>
        <begin position="20"/>
        <end position="309"/>
    </location>
</feature>
<dbReference type="AlphaFoldDB" id="A0A849VDJ7"/>
<feature type="signal peptide" evidence="1">
    <location>
        <begin position="1"/>
        <end position="19"/>
    </location>
</feature>
<dbReference type="SUPFAM" id="SSF53474">
    <property type="entry name" value="alpha/beta-Hydrolases"/>
    <property type="match status" value="1"/>
</dbReference>
<dbReference type="InterPro" id="IPR001375">
    <property type="entry name" value="Peptidase_S9_cat"/>
</dbReference>
<evidence type="ECO:0000313" key="3">
    <source>
        <dbReference type="EMBL" id="NOU50860.1"/>
    </source>
</evidence>
<dbReference type="Proteomes" id="UP000586305">
    <property type="component" value="Unassembled WGS sequence"/>
</dbReference>
<dbReference type="PANTHER" id="PTHR43265:SF1">
    <property type="entry name" value="ESTERASE ESTD"/>
    <property type="match status" value="1"/>
</dbReference>
<dbReference type="Gene3D" id="3.40.50.1820">
    <property type="entry name" value="alpha/beta hydrolase"/>
    <property type="match status" value="1"/>
</dbReference>
<keyword evidence="1" id="KW-0732">Signal</keyword>
<dbReference type="RefSeq" id="WP_171625931.1">
    <property type="nucleotide sequence ID" value="NZ_JABBPG010000003.1"/>
</dbReference>
<dbReference type="GO" id="GO:0052689">
    <property type="term" value="F:carboxylic ester hydrolase activity"/>
    <property type="evidence" value="ECO:0007669"/>
    <property type="project" value="TreeGrafter"/>
</dbReference>
<organism evidence="3 4">
    <name type="scientific">Pseudoalteromonas caenipelagi</name>
    <dbReference type="NCBI Taxonomy" id="2726988"/>
    <lineage>
        <taxon>Bacteria</taxon>
        <taxon>Pseudomonadati</taxon>
        <taxon>Pseudomonadota</taxon>
        <taxon>Gammaproteobacteria</taxon>
        <taxon>Alteromonadales</taxon>
        <taxon>Pseudoalteromonadaceae</taxon>
        <taxon>Pseudoalteromonas</taxon>
    </lineage>
</organism>
<dbReference type="InterPro" id="IPR053145">
    <property type="entry name" value="AB_hydrolase_Est10"/>
</dbReference>
<gene>
    <name evidence="3" type="ORF">HG263_09980</name>
</gene>
<protein>
    <submittedName>
        <fullName evidence="3">Alpha/beta hydrolase</fullName>
    </submittedName>
</protein>
<sequence length="309" mass="34458">MLYRIIIAVLVFLSTNSSASERFQSSYLAERSDGSNITYHLLKNNKEKSTDALLVILQGSSCNSALNIDSISKHYENVLPDSDLLLIEKYGLNNKLAYDKNPGREDCPVEYLHNDSPYTRVTDADIVLNKVKQANGYKKVVVVGGSEGAVVANLLAAATHHVNAVIAFNGGSRWFIDDVVHNITAQHQNQADAQQSINEFKGFAKHILNQAPKDIIVSDHGYKWWFEMLSIDQLSTLKGINIPTLIIQARADLNVSPVKVEALQAALSHKHNIQFKFYPELDHGFDDSKGESRLALVIKDMNEWVKKVL</sequence>
<keyword evidence="4" id="KW-1185">Reference proteome</keyword>
<dbReference type="InterPro" id="IPR029058">
    <property type="entry name" value="AB_hydrolase_fold"/>
</dbReference>
<reference evidence="3 4" key="1">
    <citation type="submission" date="2020-04" db="EMBL/GenBank/DDBJ databases">
        <title>Pseudoalteromonas caenipelagi sp. nov., isolated from a tidal flat.</title>
        <authorList>
            <person name="Park S."/>
            <person name="Yoon J.-H."/>
        </authorList>
    </citation>
    <scope>NUCLEOTIDE SEQUENCE [LARGE SCALE GENOMIC DNA]</scope>
    <source>
        <strain evidence="3 4">JBTF-M23</strain>
    </source>
</reference>
<dbReference type="EMBL" id="JABBPG010000003">
    <property type="protein sequence ID" value="NOU50860.1"/>
    <property type="molecule type" value="Genomic_DNA"/>
</dbReference>
<evidence type="ECO:0000259" key="2">
    <source>
        <dbReference type="Pfam" id="PF00326"/>
    </source>
</evidence>
<evidence type="ECO:0000313" key="4">
    <source>
        <dbReference type="Proteomes" id="UP000586305"/>
    </source>
</evidence>